<dbReference type="EMBL" id="PFQK01000042">
    <property type="protein sequence ID" value="PJC81893.1"/>
    <property type="molecule type" value="Genomic_DNA"/>
</dbReference>
<dbReference type="PANTHER" id="PTHR30589">
    <property type="entry name" value="PROLIPOPROTEIN DIACYLGLYCERYL TRANSFERASE"/>
    <property type="match status" value="1"/>
</dbReference>
<feature type="transmembrane region" description="Helical" evidence="7">
    <location>
        <begin position="100"/>
        <end position="120"/>
    </location>
</feature>
<gene>
    <name evidence="8" type="ORF">CO007_02215</name>
</gene>
<reference evidence="9" key="1">
    <citation type="submission" date="2017-09" db="EMBL/GenBank/DDBJ databases">
        <title>Depth-based differentiation of microbial function through sediment-hosted aquifers and enrichment of novel symbionts in the deep terrestrial subsurface.</title>
        <authorList>
            <person name="Probst A.J."/>
            <person name="Ladd B."/>
            <person name="Jarett J.K."/>
            <person name="Geller-Mcgrath D.E."/>
            <person name="Sieber C.M.K."/>
            <person name="Emerson J.B."/>
            <person name="Anantharaman K."/>
            <person name="Thomas B.C."/>
            <person name="Malmstrom R."/>
            <person name="Stieglmeier M."/>
            <person name="Klingl A."/>
            <person name="Woyke T."/>
            <person name="Ryan C.M."/>
            <person name="Banfield J.F."/>
        </authorList>
    </citation>
    <scope>NUCLEOTIDE SEQUENCE [LARGE SCALE GENOMIC DNA]</scope>
</reference>
<evidence type="ECO:0000313" key="8">
    <source>
        <dbReference type="EMBL" id="PJC81893.1"/>
    </source>
</evidence>
<keyword evidence="6 7" id="KW-0472">Membrane</keyword>
<dbReference type="PANTHER" id="PTHR30589:SF0">
    <property type="entry name" value="PHOSPHATIDYLGLYCEROL--PROLIPOPROTEIN DIACYLGLYCERYL TRANSFERASE"/>
    <property type="match status" value="1"/>
</dbReference>
<dbReference type="Pfam" id="PF01790">
    <property type="entry name" value="LGT"/>
    <property type="match status" value="1"/>
</dbReference>
<organism evidence="8 9">
    <name type="scientific">Candidatus Roizmanbacteria bacterium CG_4_8_14_3_um_filter_36_10</name>
    <dbReference type="NCBI Taxonomy" id="1974834"/>
    <lineage>
        <taxon>Bacteria</taxon>
        <taxon>Candidatus Roizmaniibacteriota</taxon>
    </lineage>
</organism>
<evidence type="ECO:0000256" key="1">
    <source>
        <dbReference type="ARBA" id="ARBA00007150"/>
    </source>
</evidence>
<evidence type="ECO:0008006" key="10">
    <source>
        <dbReference type="Google" id="ProtNLM"/>
    </source>
</evidence>
<keyword evidence="3" id="KW-0808">Transferase</keyword>
<proteinExistence type="inferred from homology"/>
<protein>
    <recommendedName>
        <fullName evidence="10">Phosphatidylglycerol--prolipoprotein diacylglyceryl transferase</fullName>
    </recommendedName>
</protein>
<evidence type="ECO:0000256" key="6">
    <source>
        <dbReference type="ARBA" id="ARBA00023136"/>
    </source>
</evidence>
<evidence type="ECO:0000256" key="4">
    <source>
        <dbReference type="ARBA" id="ARBA00022692"/>
    </source>
</evidence>
<accession>A0A2M8GMW9</accession>
<comment type="caution">
    <text evidence="8">The sequence shown here is derived from an EMBL/GenBank/DDBJ whole genome shotgun (WGS) entry which is preliminary data.</text>
</comment>
<feature type="transmembrane region" description="Helical" evidence="7">
    <location>
        <begin position="132"/>
        <end position="152"/>
    </location>
</feature>
<sequence length="303" mass="35701">MNFKNFTTLQTNFMLPILLDFKFVKIYTFGVFLMLAFFWGSFLLWRLIRLTSYKEEEIFDGLFWSLAGGLFWGRLVYVILNFKEFGFNFLKFILINGYPGLSLYGGFFGGFLTIFIYFLVKKIKFSEAIDYFVPPLFIALALGKLGSFFSGAEVGTKTKFLLAVKYIGFDGFRHLTPFYEAILFLLGAYLAYRLVFEIRKEKLTTGLNFYFIFGYFALVYLLLDKFKFNHLYLGNKSFNEIVSAILFLTITGYFLYYFRTAIWERFSMIINFFYQHVKKITQRIYHLTKRKTANRAKKNSASS</sequence>
<dbReference type="AlphaFoldDB" id="A0A2M8GMW9"/>
<evidence type="ECO:0000256" key="2">
    <source>
        <dbReference type="ARBA" id="ARBA00022475"/>
    </source>
</evidence>
<evidence type="ECO:0000256" key="5">
    <source>
        <dbReference type="ARBA" id="ARBA00022989"/>
    </source>
</evidence>
<comment type="similarity">
    <text evidence="1">Belongs to the Lgt family.</text>
</comment>
<feature type="transmembrane region" description="Helical" evidence="7">
    <location>
        <begin position="59"/>
        <end position="80"/>
    </location>
</feature>
<dbReference type="GO" id="GO:0005886">
    <property type="term" value="C:plasma membrane"/>
    <property type="evidence" value="ECO:0007669"/>
    <property type="project" value="InterPro"/>
</dbReference>
<dbReference type="Proteomes" id="UP000229370">
    <property type="component" value="Unassembled WGS sequence"/>
</dbReference>
<evidence type="ECO:0000256" key="7">
    <source>
        <dbReference type="SAM" id="Phobius"/>
    </source>
</evidence>
<dbReference type="InterPro" id="IPR001640">
    <property type="entry name" value="Lgt"/>
</dbReference>
<keyword evidence="2" id="KW-1003">Cell membrane</keyword>
<feature type="transmembrane region" description="Helical" evidence="7">
    <location>
        <begin position="207"/>
        <end position="223"/>
    </location>
</feature>
<name>A0A2M8GMW9_9BACT</name>
<feature type="transmembrane region" description="Helical" evidence="7">
    <location>
        <begin position="238"/>
        <end position="258"/>
    </location>
</feature>
<keyword evidence="4 7" id="KW-0812">Transmembrane</keyword>
<feature type="transmembrane region" description="Helical" evidence="7">
    <location>
        <begin position="178"/>
        <end position="195"/>
    </location>
</feature>
<dbReference type="GO" id="GO:0008961">
    <property type="term" value="F:phosphatidylglycerol-prolipoprotein diacylglyceryl transferase activity"/>
    <property type="evidence" value="ECO:0007669"/>
    <property type="project" value="InterPro"/>
</dbReference>
<feature type="transmembrane region" description="Helical" evidence="7">
    <location>
        <begin position="26"/>
        <end position="47"/>
    </location>
</feature>
<keyword evidence="5 7" id="KW-1133">Transmembrane helix</keyword>
<dbReference type="GO" id="GO:0042158">
    <property type="term" value="P:lipoprotein biosynthetic process"/>
    <property type="evidence" value="ECO:0007669"/>
    <property type="project" value="InterPro"/>
</dbReference>
<evidence type="ECO:0000256" key="3">
    <source>
        <dbReference type="ARBA" id="ARBA00022679"/>
    </source>
</evidence>
<evidence type="ECO:0000313" key="9">
    <source>
        <dbReference type="Proteomes" id="UP000229370"/>
    </source>
</evidence>